<keyword evidence="1" id="KW-1133">Transmembrane helix</keyword>
<feature type="domain" description="DUF8039" evidence="2">
    <location>
        <begin position="81"/>
        <end position="140"/>
    </location>
</feature>
<evidence type="ECO:0000313" key="3">
    <source>
        <dbReference type="EMBL" id="CAH1436970.1"/>
    </source>
</evidence>
<accession>A0AAU9NGL6</accession>
<keyword evidence="4" id="KW-1185">Reference proteome</keyword>
<protein>
    <recommendedName>
        <fullName evidence="2">DUF8039 domain-containing protein</fullName>
    </recommendedName>
</protein>
<dbReference type="Proteomes" id="UP001157418">
    <property type="component" value="Unassembled WGS sequence"/>
</dbReference>
<sequence length="144" mass="16198">MAIGLITVSTLVTLKILGSDTTINDFGMLWILNHLCNGWIIDLPSGFFGIMVFYTVWRKHNSSGQLVITPEIEPLVYEIEATDYDLMLPYSTVRPSLAKGTVFPFSDGAIHSVPLKAGHLRVLVDIIYRDHHYILLPVSLIEER</sequence>
<keyword evidence="1" id="KW-0472">Membrane</keyword>
<comment type="caution">
    <text evidence="3">The sequence shown here is derived from an EMBL/GenBank/DDBJ whole genome shotgun (WGS) entry which is preliminary data.</text>
</comment>
<feature type="transmembrane region" description="Helical" evidence="1">
    <location>
        <begin position="28"/>
        <end position="57"/>
    </location>
</feature>
<reference evidence="3 4" key="1">
    <citation type="submission" date="2022-01" db="EMBL/GenBank/DDBJ databases">
        <authorList>
            <person name="Xiong W."/>
            <person name="Schranz E."/>
        </authorList>
    </citation>
    <scope>NUCLEOTIDE SEQUENCE [LARGE SCALE GENOMIC DNA]</scope>
</reference>
<evidence type="ECO:0000313" key="4">
    <source>
        <dbReference type="Proteomes" id="UP001157418"/>
    </source>
</evidence>
<keyword evidence="1" id="KW-0812">Transmembrane</keyword>
<dbReference type="Pfam" id="PF26133">
    <property type="entry name" value="DUF8039"/>
    <property type="match status" value="1"/>
</dbReference>
<dbReference type="AlphaFoldDB" id="A0AAU9NGL6"/>
<evidence type="ECO:0000256" key="1">
    <source>
        <dbReference type="SAM" id="Phobius"/>
    </source>
</evidence>
<evidence type="ECO:0000259" key="2">
    <source>
        <dbReference type="Pfam" id="PF26133"/>
    </source>
</evidence>
<name>A0AAU9NGL6_9ASTR</name>
<gene>
    <name evidence="3" type="ORF">LVIROSA_LOCUS23315</name>
</gene>
<dbReference type="InterPro" id="IPR058352">
    <property type="entry name" value="DUF8039"/>
</dbReference>
<proteinExistence type="predicted"/>
<dbReference type="EMBL" id="CAKMRJ010004445">
    <property type="protein sequence ID" value="CAH1436970.1"/>
    <property type="molecule type" value="Genomic_DNA"/>
</dbReference>
<organism evidence="3 4">
    <name type="scientific">Lactuca virosa</name>
    <dbReference type="NCBI Taxonomy" id="75947"/>
    <lineage>
        <taxon>Eukaryota</taxon>
        <taxon>Viridiplantae</taxon>
        <taxon>Streptophyta</taxon>
        <taxon>Embryophyta</taxon>
        <taxon>Tracheophyta</taxon>
        <taxon>Spermatophyta</taxon>
        <taxon>Magnoliopsida</taxon>
        <taxon>eudicotyledons</taxon>
        <taxon>Gunneridae</taxon>
        <taxon>Pentapetalae</taxon>
        <taxon>asterids</taxon>
        <taxon>campanulids</taxon>
        <taxon>Asterales</taxon>
        <taxon>Asteraceae</taxon>
        <taxon>Cichorioideae</taxon>
        <taxon>Cichorieae</taxon>
        <taxon>Lactucinae</taxon>
        <taxon>Lactuca</taxon>
    </lineage>
</organism>